<sequence>MRIHQRSTKSHCAYFGFHAIPQHQVTAEEENSSPRILRWLRAKTKTIKNPPDLYNPPHDVVVHP</sequence>
<name>A0ABQ7W7Q1_SOLTU</name>
<protein>
    <submittedName>
        <fullName evidence="1">Uncharacterized protein</fullName>
    </submittedName>
</protein>
<evidence type="ECO:0000313" key="2">
    <source>
        <dbReference type="Proteomes" id="UP000826656"/>
    </source>
</evidence>
<organism evidence="1 2">
    <name type="scientific">Solanum tuberosum</name>
    <name type="common">Potato</name>
    <dbReference type="NCBI Taxonomy" id="4113"/>
    <lineage>
        <taxon>Eukaryota</taxon>
        <taxon>Viridiplantae</taxon>
        <taxon>Streptophyta</taxon>
        <taxon>Embryophyta</taxon>
        <taxon>Tracheophyta</taxon>
        <taxon>Spermatophyta</taxon>
        <taxon>Magnoliopsida</taxon>
        <taxon>eudicotyledons</taxon>
        <taxon>Gunneridae</taxon>
        <taxon>Pentapetalae</taxon>
        <taxon>asterids</taxon>
        <taxon>lamiids</taxon>
        <taxon>Solanales</taxon>
        <taxon>Solanaceae</taxon>
        <taxon>Solanoideae</taxon>
        <taxon>Solaneae</taxon>
        <taxon>Solanum</taxon>
    </lineage>
</organism>
<comment type="caution">
    <text evidence="1">The sequence shown here is derived from an EMBL/GenBank/DDBJ whole genome shotgun (WGS) entry which is preliminary data.</text>
</comment>
<reference evidence="1 2" key="1">
    <citation type="journal article" date="2021" name="bioRxiv">
        <title>Chromosome-scale and haplotype-resolved genome assembly of a tetraploid potato cultivar.</title>
        <authorList>
            <person name="Sun H."/>
            <person name="Jiao W.-B."/>
            <person name="Krause K."/>
            <person name="Campoy J.A."/>
            <person name="Goel M."/>
            <person name="Folz-Donahue K."/>
            <person name="Kukat C."/>
            <person name="Huettel B."/>
            <person name="Schneeberger K."/>
        </authorList>
    </citation>
    <scope>NUCLEOTIDE SEQUENCE [LARGE SCALE GENOMIC DNA]</scope>
    <source>
        <strain evidence="1">SolTubOtavaFocal</strain>
        <tissue evidence="1">Leaves</tissue>
    </source>
</reference>
<dbReference type="Proteomes" id="UP000826656">
    <property type="component" value="Unassembled WGS sequence"/>
</dbReference>
<gene>
    <name evidence="1" type="ORF">KY290_008135</name>
</gene>
<keyword evidence="2" id="KW-1185">Reference proteome</keyword>
<accession>A0ABQ7W7Q1</accession>
<dbReference type="EMBL" id="JAIVGD010000003">
    <property type="protein sequence ID" value="KAH0776724.1"/>
    <property type="molecule type" value="Genomic_DNA"/>
</dbReference>
<evidence type="ECO:0000313" key="1">
    <source>
        <dbReference type="EMBL" id="KAH0776724.1"/>
    </source>
</evidence>
<proteinExistence type="predicted"/>